<dbReference type="KEGG" id="sdyn:Mal52_00080"/>
<dbReference type="GO" id="GO:0031071">
    <property type="term" value="F:cysteine desulfurase activity"/>
    <property type="evidence" value="ECO:0007669"/>
    <property type="project" value="UniProtKB-EC"/>
</dbReference>
<dbReference type="SUPFAM" id="SSF53383">
    <property type="entry name" value="PLP-dependent transferases"/>
    <property type="match status" value="1"/>
</dbReference>
<accession>A0A517ZGF7</accession>
<name>A0A517ZGF7_9PLAN</name>
<dbReference type="Gene3D" id="3.90.1150.10">
    <property type="entry name" value="Aspartate Aminotransferase, domain 1"/>
    <property type="match status" value="1"/>
</dbReference>
<dbReference type="Pfam" id="PF00266">
    <property type="entry name" value="Aminotran_5"/>
    <property type="match status" value="1"/>
</dbReference>
<dbReference type="InterPro" id="IPR000192">
    <property type="entry name" value="Aminotrans_V_dom"/>
</dbReference>
<proteinExistence type="predicted"/>
<dbReference type="Proteomes" id="UP000319383">
    <property type="component" value="Chromosome"/>
</dbReference>
<dbReference type="InterPro" id="IPR015421">
    <property type="entry name" value="PyrdxlP-dep_Trfase_major"/>
</dbReference>
<evidence type="ECO:0000256" key="1">
    <source>
        <dbReference type="ARBA" id="ARBA00022898"/>
    </source>
</evidence>
<dbReference type="InterPro" id="IPR015422">
    <property type="entry name" value="PyrdxlP-dep_Trfase_small"/>
</dbReference>
<reference evidence="3 4" key="1">
    <citation type="submission" date="2019-02" db="EMBL/GenBank/DDBJ databases">
        <title>Deep-cultivation of Planctomycetes and their phenomic and genomic characterization uncovers novel biology.</title>
        <authorList>
            <person name="Wiegand S."/>
            <person name="Jogler M."/>
            <person name="Boedeker C."/>
            <person name="Pinto D."/>
            <person name="Vollmers J."/>
            <person name="Rivas-Marin E."/>
            <person name="Kohn T."/>
            <person name="Peeters S.H."/>
            <person name="Heuer A."/>
            <person name="Rast P."/>
            <person name="Oberbeckmann S."/>
            <person name="Bunk B."/>
            <person name="Jeske O."/>
            <person name="Meyerdierks A."/>
            <person name="Storesund J.E."/>
            <person name="Kallscheuer N."/>
            <person name="Luecker S."/>
            <person name="Lage O.M."/>
            <person name="Pohl T."/>
            <person name="Merkel B.J."/>
            <person name="Hornburger P."/>
            <person name="Mueller R.-W."/>
            <person name="Bruemmer F."/>
            <person name="Labrenz M."/>
            <person name="Spormann A.M."/>
            <person name="Op den Camp H."/>
            <person name="Overmann J."/>
            <person name="Amann R."/>
            <person name="Jetten M.S.M."/>
            <person name="Mascher T."/>
            <person name="Medema M.H."/>
            <person name="Devos D.P."/>
            <person name="Kaster A.-K."/>
            <person name="Ovreas L."/>
            <person name="Rohde M."/>
            <person name="Galperin M.Y."/>
            <person name="Jogler C."/>
        </authorList>
    </citation>
    <scope>NUCLEOTIDE SEQUENCE [LARGE SCALE GENOMIC DNA]</scope>
    <source>
        <strain evidence="3 4">Mal52</strain>
    </source>
</reference>
<evidence type="ECO:0000259" key="2">
    <source>
        <dbReference type="Pfam" id="PF00266"/>
    </source>
</evidence>
<organism evidence="3 4">
    <name type="scientific">Symmachiella dynata</name>
    <dbReference type="NCBI Taxonomy" id="2527995"/>
    <lineage>
        <taxon>Bacteria</taxon>
        <taxon>Pseudomonadati</taxon>
        <taxon>Planctomycetota</taxon>
        <taxon>Planctomycetia</taxon>
        <taxon>Planctomycetales</taxon>
        <taxon>Planctomycetaceae</taxon>
        <taxon>Symmachiella</taxon>
    </lineage>
</organism>
<dbReference type="RefSeq" id="WP_145373583.1">
    <property type="nucleotide sequence ID" value="NZ_CP036276.1"/>
</dbReference>
<sequence>MPQWYEQLRSQMPVTQKWAYFDHAAVAPLSLPAQRALQEWAADLAENGDANWGVWRKEVERVRRTAAKLLNAKQAEIALIHNTTEGINLVAEGFPWRAGDNVVLPAGEFPTNLFPWLNLADRGVEVRQVKTERERLDLAAVAAACDERTRIVSVSWVGYATGWRNDLDALVELAHGQGALLFVDAIQALGVQPLDVAQTPVDFLAADGHKWMLGPEGAGVFYVRREHLEQLRPLGVGWNSVKQAGEFSDSRLDLKETAGRYEGGSYNMPGIAALGASLALLSEYGAAAIAERIDEIGNQLCDALTHRGATIVSCREPLRRSGIVAFDWPTTEPPVEIQRRCREQGVILNTRGGHLRVSPHAYTNADDIAQLCAALEATS</sequence>
<keyword evidence="1" id="KW-0663">Pyridoxal phosphate</keyword>
<gene>
    <name evidence="3" type="primary">sufS</name>
    <name evidence="3" type="ORF">Mal52_00080</name>
</gene>
<keyword evidence="3" id="KW-0808">Transferase</keyword>
<dbReference type="EMBL" id="CP036276">
    <property type="protein sequence ID" value="QDU41555.1"/>
    <property type="molecule type" value="Genomic_DNA"/>
</dbReference>
<evidence type="ECO:0000313" key="3">
    <source>
        <dbReference type="EMBL" id="QDU41555.1"/>
    </source>
</evidence>
<feature type="domain" description="Aminotransferase class V" evidence="2">
    <location>
        <begin position="20"/>
        <end position="355"/>
    </location>
</feature>
<dbReference type="AlphaFoldDB" id="A0A517ZGF7"/>
<dbReference type="PANTHER" id="PTHR43586">
    <property type="entry name" value="CYSTEINE DESULFURASE"/>
    <property type="match status" value="1"/>
</dbReference>
<dbReference type="InterPro" id="IPR015424">
    <property type="entry name" value="PyrdxlP-dep_Trfase"/>
</dbReference>
<evidence type="ECO:0000313" key="4">
    <source>
        <dbReference type="Proteomes" id="UP000319383"/>
    </source>
</evidence>
<dbReference type="EC" id="2.8.1.7" evidence="3"/>
<protein>
    <submittedName>
        <fullName evidence="3">Cysteine desulfurase</fullName>
        <ecNumber evidence="3">2.8.1.7</ecNumber>
    </submittedName>
</protein>
<dbReference type="Gene3D" id="3.40.640.10">
    <property type="entry name" value="Type I PLP-dependent aspartate aminotransferase-like (Major domain)"/>
    <property type="match status" value="1"/>
</dbReference>
<dbReference type="PANTHER" id="PTHR43586:SF15">
    <property type="entry name" value="BLR3095 PROTEIN"/>
    <property type="match status" value="1"/>
</dbReference>
<keyword evidence="4" id="KW-1185">Reference proteome</keyword>